<organism evidence="9 10">
    <name type="scientific">Ditylenchus dipsaci</name>
    <dbReference type="NCBI Taxonomy" id="166011"/>
    <lineage>
        <taxon>Eukaryota</taxon>
        <taxon>Metazoa</taxon>
        <taxon>Ecdysozoa</taxon>
        <taxon>Nematoda</taxon>
        <taxon>Chromadorea</taxon>
        <taxon>Rhabditida</taxon>
        <taxon>Tylenchina</taxon>
        <taxon>Tylenchomorpha</taxon>
        <taxon>Sphaerularioidea</taxon>
        <taxon>Anguinidae</taxon>
        <taxon>Anguininae</taxon>
        <taxon>Ditylenchus</taxon>
    </lineage>
</organism>
<keyword evidence="2" id="KW-0217">Developmental protein</keyword>
<keyword evidence="4 6" id="KW-0371">Homeobox</keyword>
<evidence type="ECO:0000256" key="5">
    <source>
        <dbReference type="ARBA" id="ARBA00023242"/>
    </source>
</evidence>
<dbReference type="AlphaFoldDB" id="A0A915E6I8"/>
<evidence type="ECO:0000256" key="7">
    <source>
        <dbReference type="RuleBase" id="RU000682"/>
    </source>
</evidence>
<dbReference type="InterPro" id="IPR009057">
    <property type="entry name" value="Homeodomain-like_sf"/>
</dbReference>
<name>A0A915E6I8_9BILA</name>
<evidence type="ECO:0000256" key="1">
    <source>
        <dbReference type="ARBA" id="ARBA00004123"/>
    </source>
</evidence>
<dbReference type="WBParaSite" id="jg26291.1">
    <property type="protein sequence ID" value="jg26291.1"/>
    <property type="gene ID" value="jg26291"/>
</dbReference>
<keyword evidence="5 6" id="KW-0539">Nucleus</keyword>
<reference evidence="10" key="1">
    <citation type="submission" date="2022-11" db="UniProtKB">
        <authorList>
            <consortium name="WormBaseParasite"/>
        </authorList>
    </citation>
    <scope>IDENTIFICATION</scope>
</reference>
<dbReference type="InterPro" id="IPR001356">
    <property type="entry name" value="HD"/>
</dbReference>
<dbReference type="GO" id="GO:0000981">
    <property type="term" value="F:DNA-binding transcription factor activity, RNA polymerase II-specific"/>
    <property type="evidence" value="ECO:0007669"/>
    <property type="project" value="TreeGrafter"/>
</dbReference>
<dbReference type="SUPFAM" id="SSF46689">
    <property type="entry name" value="Homeodomain-like"/>
    <property type="match status" value="1"/>
</dbReference>
<dbReference type="Pfam" id="PF00046">
    <property type="entry name" value="Homeodomain"/>
    <property type="match status" value="1"/>
</dbReference>
<protein>
    <submittedName>
        <fullName evidence="10">Homeobox domain-containing protein</fullName>
    </submittedName>
</protein>
<evidence type="ECO:0000256" key="2">
    <source>
        <dbReference type="ARBA" id="ARBA00022473"/>
    </source>
</evidence>
<dbReference type="Gene3D" id="1.10.10.60">
    <property type="entry name" value="Homeodomain-like"/>
    <property type="match status" value="1"/>
</dbReference>
<evidence type="ECO:0000256" key="6">
    <source>
        <dbReference type="PROSITE-ProRule" id="PRU00108"/>
    </source>
</evidence>
<dbReference type="GO" id="GO:0005634">
    <property type="term" value="C:nucleus"/>
    <property type="evidence" value="ECO:0007669"/>
    <property type="project" value="UniProtKB-SubCell"/>
</dbReference>
<accession>A0A915E6I8</accession>
<sequence length="193" mass="21313">MNPSPSAVTSFVNLTTCSSSSASNTASHNTTAATAAAFAAQFNPIPGFNNYLNHHYQQAAAAAAIVAANPLPSSSSVSCSAFSPMDYNRKNRRERTSFNRFQLEILESHFVNTSKYPDVYQRESIAEQVNCRKVEFRFGSKIAEPSTVRYFVRRRLSSNLLLDPQTNTNSSISSRQRNIVITPLNKPRCPAAR</sequence>
<proteinExistence type="predicted"/>
<dbReference type="PROSITE" id="PS50071">
    <property type="entry name" value="HOMEOBOX_2"/>
    <property type="match status" value="1"/>
</dbReference>
<feature type="DNA-binding region" description="Homeobox" evidence="6">
    <location>
        <begin position="91"/>
        <end position="162"/>
    </location>
</feature>
<dbReference type="Proteomes" id="UP000887574">
    <property type="component" value="Unplaced"/>
</dbReference>
<comment type="subcellular location">
    <subcellularLocation>
        <location evidence="1 6 7">Nucleus</location>
    </subcellularLocation>
</comment>
<feature type="domain" description="Homeobox" evidence="8">
    <location>
        <begin position="89"/>
        <end position="161"/>
    </location>
</feature>
<evidence type="ECO:0000256" key="3">
    <source>
        <dbReference type="ARBA" id="ARBA00023125"/>
    </source>
</evidence>
<evidence type="ECO:0000313" key="9">
    <source>
        <dbReference type="Proteomes" id="UP000887574"/>
    </source>
</evidence>
<dbReference type="PANTHER" id="PTHR45793">
    <property type="entry name" value="HOMEOBOX PROTEIN"/>
    <property type="match status" value="1"/>
</dbReference>
<dbReference type="SMART" id="SM00389">
    <property type="entry name" value="HOX"/>
    <property type="match status" value="1"/>
</dbReference>
<dbReference type="PANTHER" id="PTHR45793:SF5">
    <property type="entry name" value="HOMEOTIC PROTEIN OCELLILESS"/>
    <property type="match status" value="1"/>
</dbReference>
<evidence type="ECO:0000259" key="8">
    <source>
        <dbReference type="PROSITE" id="PS50071"/>
    </source>
</evidence>
<keyword evidence="9" id="KW-1185">Reference proteome</keyword>
<keyword evidence="3 6" id="KW-0238">DNA-binding</keyword>
<evidence type="ECO:0000313" key="10">
    <source>
        <dbReference type="WBParaSite" id="jg26291.1"/>
    </source>
</evidence>
<dbReference type="GO" id="GO:0000978">
    <property type="term" value="F:RNA polymerase II cis-regulatory region sequence-specific DNA binding"/>
    <property type="evidence" value="ECO:0007669"/>
    <property type="project" value="TreeGrafter"/>
</dbReference>
<evidence type="ECO:0000256" key="4">
    <source>
        <dbReference type="ARBA" id="ARBA00023155"/>
    </source>
</evidence>